<sequence>MALGYLDGNFLFGTTYGCFVYLGVGYNFTEPQKMIDLRKSNNSNPHFETLTTVKAKTVISSSFYFENNLILADWQGNIWCLNLNTQAKVWETNIKKPVLFEFIFYNQKLYAFNENTFFEIDISTGNITEIFNFIVIGSVVQEKNKIYLNERNKKGPNTTGKILEIDLNNFTVECIKEENIKSTFGQLTRIEILANEQEVFFYCDKAIHKYNVATQTTEMIYENSNIEFRIQGIFKVDTSLMFIPGMKNPKAGTANYPINPNLFSVFIKEQFSEAKPIDETIISSTISFKGNSVKINDKESVTTYGGYLFFSNNSNIKIVEITDRKITGQDGFLYKNKNEIYLLEPTSFYDKEKEQGFKLYKIANQTITLLEEFTTNKLGNNYREPDFDFFDDKIVVRCDGQAYLLKKLQLTRVYLR</sequence>
<dbReference type="Proteomes" id="UP001595789">
    <property type="component" value="Unassembled WGS sequence"/>
</dbReference>
<reference evidence="2" key="1">
    <citation type="journal article" date="2019" name="Int. J. Syst. Evol. Microbiol.">
        <title>The Global Catalogue of Microorganisms (GCM) 10K type strain sequencing project: providing services to taxonomists for standard genome sequencing and annotation.</title>
        <authorList>
            <consortium name="The Broad Institute Genomics Platform"/>
            <consortium name="The Broad Institute Genome Sequencing Center for Infectious Disease"/>
            <person name="Wu L."/>
            <person name="Ma J."/>
        </authorList>
    </citation>
    <scope>NUCLEOTIDE SEQUENCE [LARGE SCALE GENOMIC DNA]</scope>
    <source>
        <strain evidence="2">CCM 8691</strain>
    </source>
</reference>
<dbReference type="Gene3D" id="2.130.10.10">
    <property type="entry name" value="YVTN repeat-like/Quinoprotein amine dehydrogenase"/>
    <property type="match status" value="1"/>
</dbReference>
<comment type="caution">
    <text evidence="1">The sequence shown here is derived from an EMBL/GenBank/DDBJ whole genome shotgun (WGS) entry which is preliminary data.</text>
</comment>
<organism evidence="1 2">
    <name type="scientific">Pedobacter lithocola</name>
    <dbReference type="NCBI Taxonomy" id="1908239"/>
    <lineage>
        <taxon>Bacteria</taxon>
        <taxon>Pseudomonadati</taxon>
        <taxon>Bacteroidota</taxon>
        <taxon>Sphingobacteriia</taxon>
        <taxon>Sphingobacteriales</taxon>
        <taxon>Sphingobacteriaceae</taxon>
        <taxon>Pedobacter</taxon>
    </lineage>
</organism>
<gene>
    <name evidence="1" type="ORF">ACFOWA_11665</name>
</gene>
<dbReference type="InterPro" id="IPR015943">
    <property type="entry name" value="WD40/YVTN_repeat-like_dom_sf"/>
</dbReference>
<dbReference type="RefSeq" id="WP_378985294.1">
    <property type="nucleotide sequence ID" value="NZ_JBHSBW010000011.1"/>
</dbReference>
<evidence type="ECO:0008006" key="3">
    <source>
        <dbReference type="Google" id="ProtNLM"/>
    </source>
</evidence>
<protein>
    <recommendedName>
        <fullName evidence="3">PQQ-like domain-containing protein</fullName>
    </recommendedName>
</protein>
<evidence type="ECO:0000313" key="1">
    <source>
        <dbReference type="EMBL" id="MFC4211845.1"/>
    </source>
</evidence>
<evidence type="ECO:0000313" key="2">
    <source>
        <dbReference type="Proteomes" id="UP001595789"/>
    </source>
</evidence>
<dbReference type="EMBL" id="JBHSBW010000011">
    <property type="protein sequence ID" value="MFC4211845.1"/>
    <property type="molecule type" value="Genomic_DNA"/>
</dbReference>
<keyword evidence="2" id="KW-1185">Reference proteome</keyword>
<dbReference type="SUPFAM" id="SSF69304">
    <property type="entry name" value="Tricorn protease N-terminal domain"/>
    <property type="match status" value="1"/>
</dbReference>
<accession>A0ABV8P974</accession>
<name>A0ABV8P974_9SPHI</name>
<proteinExistence type="predicted"/>